<dbReference type="GeneID" id="85467020"/>
<accession>A0AAJ0E9N0</accession>
<evidence type="ECO:0000313" key="1">
    <source>
        <dbReference type="EMBL" id="KAK1621888.1"/>
    </source>
</evidence>
<dbReference type="Proteomes" id="UP001243989">
    <property type="component" value="Unassembled WGS sequence"/>
</dbReference>
<reference evidence="1" key="1">
    <citation type="submission" date="2021-06" db="EMBL/GenBank/DDBJ databases">
        <title>Comparative genomics, transcriptomics and evolutionary studies reveal genomic signatures of adaptation to plant cell wall in hemibiotrophic fungi.</title>
        <authorList>
            <consortium name="DOE Joint Genome Institute"/>
            <person name="Baroncelli R."/>
            <person name="Diaz J.F."/>
            <person name="Benocci T."/>
            <person name="Peng M."/>
            <person name="Battaglia E."/>
            <person name="Haridas S."/>
            <person name="Andreopoulos W."/>
            <person name="Labutti K."/>
            <person name="Pangilinan J."/>
            <person name="Floch G.L."/>
            <person name="Makela M.R."/>
            <person name="Henrissat B."/>
            <person name="Grigoriev I.V."/>
            <person name="Crouch J.A."/>
            <person name="De Vries R.P."/>
            <person name="Sukno S.A."/>
            <person name="Thon M.R."/>
        </authorList>
    </citation>
    <scope>NUCLEOTIDE SEQUENCE</scope>
    <source>
        <strain evidence="1">CBS 102054</strain>
    </source>
</reference>
<dbReference type="AlphaFoldDB" id="A0AAJ0E9N0"/>
<comment type="caution">
    <text evidence="1">The sequence shown here is derived from an EMBL/GenBank/DDBJ whole genome shotgun (WGS) entry which is preliminary data.</text>
</comment>
<dbReference type="EMBL" id="JAHMHQ010000042">
    <property type="protein sequence ID" value="KAK1621888.1"/>
    <property type="molecule type" value="Genomic_DNA"/>
</dbReference>
<evidence type="ECO:0000313" key="2">
    <source>
        <dbReference type="Proteomes" id="UP001243989"/>
    </source>
</evidence>
<proteinExistence type="predicted"/>
<name>A0AAJ0E9N0_9PEZI</name>
<sequence length="152" mass="17372">MTTVITSTASSMRKGRSEKVRNCSIRLAFCSNSGGILRRTWAYVSSSVLGKDYSVWRRLLGSGHFSRASSWHETQRNLFPDLAAVFKRVNLFSHSVSFLHQMAFDLIQNFFSCSLPLKSLVLSYCFMNIRTYVFSDKLALERDLVVDMSFQC</sequence>
<dbReference type="RefSeq" id="XP_060437883.1">
    <property type="nucleotide sequence ID" value="XM_060582158.1"/>
</dbReference>
<keyword evidence="2" id="KW-1185">Reference proteome</keyword>
<organism evidence="1 2">
    <name type="scientific">Colletotrichum phormii</name>
    <dbReference type="NCBI Taxonomy" id="359342"/>
    <lineage>
        <taxon>Eukaryota</taxon>
        <taxon>Fungi</taxon>
        <taxon>Dikarya</taxon>
        <taxon>Ascomycota</taxon>
        <taxon>Pezizomycotina</taxon>
        <taxon>Sordariomycetes</taxon>
        <taxon>Hypocreomycetidae</taxon>
        <taxon>Glomerellales</taxon>
        <taxon>Glomerellaceae</taxon>
        <taxon>Colletotrichum</taxon>
        <taxon>Colletotrichum acutatum species complex</taxon>
    </lineage>
</organism>
<protein>
    <submittedName>
        <fullName evidence="1">Uncharacterized protein</fullName>
    </submittedName>
</protein>
<gene>
    <name evidence="1" type="ORF">BDP81DRAFT_170303</name>
</gene>